<dbReference type="Proteomes" id="UP000054477">
    <property type="component" value="Unassembled WGS sequence"/>
</dbReference>
<protein>
    <submittedName>
        <fullName evidence="2">Uncharacterized protein</fullName>
    </submittedName>
</protein>
<feature type="region of interest" description="Disordered" evidence="1">
    <location>
        <begin position="39"/>
        <end position="58"/>
    </location>
</feature>
<dbReference type="HOGENOM" id="CLU_2606426_0_0_1"/>
<dbReference type="AlphaFoldDB" id="A0A0C9XHT8"/>
<gene>
    <name evidence="2" type="ORF">K443DRAFT_678691</name>
</gene>
<evidence type="ECO:0000256" key="1">
    <source>
        <dbReference type="SAM" id="MobiDB-lite"/>
    </source>
</evidence>
<sequence>MKLLPQTIVEVVVESLREGYVDNLDDRLCSSVNMLSRSYADRSSAANSGQESRSSGKMGASCYEITTWFVLLSQATWLL</sequence>
<keyword evidence="3" id="KW-1185">Reference proteome</keyword>
<evidence type="ECO:0000313" key="2">
    <source>
        <dbReference type="EMBL" id="KIK01104.1"/>
    </source>
</evidence>
<evidence type="ECO:0000313" key="3">
    <source>
        <dbReference type="Proteomes" id="UP000054477"/>
    </source>
</evidence>
<reference evidence="3" key="2">
    <citation type="submission" date="2015-01" db="EMBL/GenBank/DDBJ databases">
        <title>Evolutionary Origins and Diversification of the Mycorrhizal Mutualists.</title>
        <authorList>
            <consortium name="DOE Joint Genome Institute"/>
            <consortium name="Mycorrhizal Genomics Consortium"/>
            <person name="Kohler A."/>
            <person name="Kuo A."/>
            <person name="Nagy L.G."/>
            <person name="Floudas D."/>
            <person name="Copeland A."/>
            <person name="Barry K.W."/>
            <person name="Cichocki N."/>
            <person name="Veneault-Fourrey C."/>
            <person name="LaButti K."/>
            <person name="Lindquist E.A."/>
            <person name="Lipzen A."/>
            <person name="Lundell T."/>
            <person name="Morin E."/>
            <person name="Murat C."/>
            <person name="Riley R."/>
            <person name="Ohm R."/>
            <person name="Sun H."/>
            <person name="Tunlid A."/>
            <person name="Henrissat B."/>
            <person name="Grigoriev I.V."/>
            <person name="Hibbett D.S."/>
            <person name="Martin F."/>
        </authorList>
    </citation>
    <scope>NUCLEOTIDE SEQUENCE [LARGE SCALE GENOMIC DNA]</scope>
    <source>
        <strain evidence="3">LaAM-08-1</strain>
    </source>
</reference>
<feature type="compositionally biased region" description="Polar residues" evidence="1">
    <location>
        <begin position="44"/>
        <end position="55"/>
    </location>
</feature>
<reference evidence="2 3" key="1">
    <citation type="submission" date="2014-04" db="EMBL/GenBank/DDBJ databases">
        <authorList>
            <consortium name="DOE Joint Genome Institute"/>
            <person name="Kuo A."/>
            <person name="Kohler A."/>
            <person name="Nagy L.G."/>
            <person name="Floudas D."/>
            <person name="Copeland A."/>
            <person name="Barry K.W."/>
            <person name="Cichocki N."/>
            <person name="Veneault-Fourrey C."/>
            <person name="LaButti K."/>
            <person name="Lindquist E.A."/>
            <person name="Lipzen A."/>
            <person name="Lundell T."/>
            <person name="Morin E."/>
            <person name="Murat C."/>
            <person name="Sun H."/>
            <person name="Tunlid A."/>
            <person name="Henrissat B."/>
            <person name="Grigoriev I.V."/>
            <person name="Hibbett D.S."/>
            <person name="Martin F."/>
            <person name="Nordberg H.P."/>
            <person name="Cantor M.N."/>
            <person name="Hua S.X."/>
        </authorList>
    </citation>
    <scope>NUCLEOTIDE SEQUENCE [LARGE SCALE GENOMIC DNA]</scope>
    <source>
        <strain evidence="2 3">LaAM-08-1</strain>
    </source>
</reference>
<name>A0A0C9XHT8_9AGAR</name>
<accession>A0A0C9XHT8</accession>
<organism evidence="2 3">
    <name type="scientific">Laccaria amethystina LaAM-08-1</name>
    <dbReference type="NCBI Taxonomy" id="1095629"/>
    <lineage>
        <taxon>Eukaryota</taxon>
        <taxon>Fungi</taxon>
        <taxon>Dikarya</taxon>
        <taxon>Basidiomycota</taxon>
        <taxon>Agaricomycotina</taxon>
        <taxon>Agaricomycetes</taxon>
        <taxon>Agaricomycetidae</taxon>
        <taxon>Agaricales</taxon>
        <taxon>Agaricineae</taxon>
        <taxon>Hydnangiaceae</taxon>
        <taxon>Laccaria</taxon>
    </lineage>
</organism>
<dbReference type="EMBL" id="KN838612">
    <property type="protein sequence ID" value="KIK01104.1"/>
    <property type="molecule type" value="Genomic_DNA"/>
</dbReference>
<proteinExistence type="predicted"/>